<proteinExistence type="predicted"/>
<name>A0A6V7HXD2_9HYME</name>
<gene>
    <name evidence="1" type="ORF">BBRV_LOCUS9865</name>
</gene>
<dbReference type="EMBL" id="CADCXW020000002">
    <property type="protein sequence ID" value="CAD1532049.1"/>
    <property type="molecule type" value="Genomic_DNA"/>
</dbReference>
<dbReference type="AlphaFoldDB" id="A0A6V7HXD2"/>
<evidence type="ECO:0000313" key="1">
    <source>
        <dbReference type="EMBL" id="CAD1532049.1"/>
    </source>
</evidence>
<organism evidence="1">
    <name type="scientific">Bracon brevicornis</name>
    <dbReference type="NCBI Taxonomy" id="1563983"/>
    <lineage>
        <taxon>Eukaryota</taxon>
        <taxon>Metazoa</taxon>
        <taxon>Ecdysozoa</taxon>
        <taxon>Arthropoda</taxon>
        <taxon>Hexapoda</taxon>
        <taxon>Insecta</taxon>
        <taxon>Pterygota</taxon>
        <taxon>Neoptera</taxon>
        <taxon>Endopterygota</taxon>
        <taxon>Hymenoptera</taxon>
        <taxon>Apocrita</taxon>
        <taxon>Ichneumonoidea</taxon>
        <taxon>Braconidae</taxon>
        <taxon>Braconinae</taxon>
        <taxon>Bracon</taxon>
    </lineage>
</organism>
<accession>A0A6V7HXD2</accession>
<protein>
    <submittedName>
        <fullName evidence="1">Uncharacterized protein</fullName>
    </submittedName>
</protein>
<sequence length="88" mass="9770">MMKNVAPNHWIRDIAKEIDFSADVLENDENLAFSTEATIGSPPAKRLCLNDKDNNLPDENLAPEILQLGTEARGHLIPVKSVQKYNGI</sequence>
<reference evidence="1" key="1">
    <citation type="submission" date="2020-07" db="EMBL/GenBank/DDBJ databases">
        <authorList>
            <person name="Ferguson B K."/>
        </authorList>
    </citation>
    <scope>NUCLEOTIDE SEQUENCE</scope>
    <source>
        <strain evidence="1">L06</strain>
    </source>
</reference>